<reference evidence="1 2" key="1">
    <citation type="submission" date="2016-09" db="EMBL/GenBank/DDBJ databases">
        <authorList>
            <consortium name="Pathogen Informatics"/>
            <person name="Sun Q."/>
            <person name="Inoue M."/>
        </authorList>
    </citation>
    <scope>NUCLEOTIDE SEQUENCE [LARGE SCALE GENOMIC DNA]</scope>
</reference>
<name>A0ABY1UGB0_9APIC</name>
<accession>A0ABY1UGB0</accession>
<gene>
    <name evidence="1" type="ORF">PGABG01_0101700</name>
</gene>
<dbReference type="EMBL" id="LT969424">
    <property type="protein sequence ID" value="SOV10085.1"/>
    <property type="molecule type" value="Genomic_DNA"/>
</dbReference>
<evidence type="ECO:0000313" key="2">
    <source>
        <dbReference type="Proteomes" id="UP000831156"/>
    </source>
</evidence>
<organism evidence="1 2">
    <name type="scientific">Plasmodium gaboni</name>
    <dbReference type="NCBI Taxonomy" id="647221"/>
    <lineage>
        <taxon>Eukaryota</taxon>
        <taxon>Sar</taxon>
        <taxon>Alveolata</taxon>
        <taxon>Apicomplexa</taxon>
        <taxon>Aconoidasida</taxon>
        <taxon>Haemosporida</taxon>
        <taxon>Plasmodiidae</taxon>
        <taxon>Plasmodium</taxon>
        <taxon>Plasmodium (Laverania)</taxon>
    </lineage>
</organism>
<dbReference type="Proteomes" id="UP000831156">
    <property type="component" value="Chromosome 1"/>
</dbReference>
<proteinExistence type="predicted"/>
<protein>
    <recommendedName>
        <fullName evidence="3">RING-type domain-containing protein</fullName>
    </recommendedName>
</protein>
<evidence type="ECO:0008006" key="3">
    <source>
        <dbReference type="Google" id="ProtNLM"/>
    </source>
</evidence>
<evidence type="ECO:0000313" key="1">
    <source>
        <dbReference type="EMBL" id="SOV10085.1"/>
    </source>
</evidence>
<keyword evidence="2" id="KW-1185">Reference proteome</keyword>
<sequence length="868" mass="102485">MYIQYRLFSERSLWRFLEINKNDNYILVSDLKNILCKQSNINYNNKIDICFSIYKEGDSFEEDDSNNNNINNINKNIGNEKDNLSDQGNKNNILYYNKSGYENINNNINDNTYNNKENNINFLNNDDKIYNGTKILIHRQVKKKNNITDVITHKAKKEIIINTEEKQKINIPPEFLCKLCNYLLLESYIIVCNNNCGYSVCRSCLLFYILNCFIKENEKKMNYIDMNMLNTDNIIKCPICQGVLKYGILNKKMELTIKKFVEERKDIHSYNLSMEERNNRYLKILDRLNIENIEDLCIDRKNKKNLFDNHIFKHIEKKYIHSHITQDNKNILDKNEEPKIINHFLYLIDNYKLNCIKEYGMLYVDFNNYLFDSIQKIKVKSIYEQQINDNKDNTSVNINIHDDCDKNMNLSLRKDNMTEQVDKSANNVDDISGVDHIKRELIQEGVMKVKTEEYGESNVKGATNDPFNCLSMLKNMSSYLTGMVGDDKCDDKGDNMVRIKKEERKDMNNINNVNNLNDDNNDIDKENDCVDDFKEDMYNQTKTYIIPISFVGGETSYSLIGIYAVKDLYMRVDGKKNEGSSNNLTSTSSSLFNKCNNNNVDDSFVESFLKKWFHYENQYEKKVGNIFEKLKSGNIYNIECINKYEKTCFFPARKQPIYTIINTKRQKTKKKTNIEISLDFKKFKDIVLSVDNYIKYGSRPTNYEPRKEKIQGTNISLSNNNNNNNNMEMNENDNEGKEQEINNRDNIFNEEKDTLHNILDLQNEQDDILTCSINLQHEFKDIYQTLYDTSIIPISINNNFNVNNPYANYCALLPFLTKKDFYLFRKLQRIYKEKYLKKLYKHVKQNNLNMNIFFNAINALYFATIRKD</sequence>